<keyword evidence="3" id="KW-1185">Reference proteome</keyword>
<reference evidence="2 3" key="1">
    <citation type="submission" date="2018-12" db="EMBL/GenBank/DDBJ databases">
        <authorList>
            <person name="Toschakov S.V."/>
        </authorList>
    </citation>
    <scope>NUCLEOTIDE SEQUENCE [LARGE SCALE GENOMIC DNA]</scope>
    <source>
        <strain evidence="2 3">GM2012</strain>
    </source>
</reference>
<dbReference type="InterPro" id="IPR036388">
    <property type="entry name" value="WH-like_DNA-bd_sf"/>
</dbReference>
<dbReference type="AlphaFoldDB" id="A0A432MG48"/>
<reference evidence="2 3" key="2">
    <citation type="submission" date="2019-01" db="EMBL/GenBank/DDBJ databases">
        <title>Tautonia sociabilis, a novel thermotolerant planctomycete of Isosphaeraceae family, isolated from a 4000 m deep subterranean habitat.</title>
        <authorList>
            <person name="Kovaleva O.L."/>
            <person name="Elcheninov A.G."/>
            <person name="Van Heerden E."/>
            <person name="Toshchakov S.V."/>
            <person name="Novikov A."/>
            <person name="Bonch-Osmolovskaya E.A."/>
            <person name="Kublanov I.V."/>
        </authorList>
    </citation>
    <scope>NUCLEOTIDE SEQUENCE [LARGE SCALE GENOMIC DNA]</scope>
    <source>
        <strain evidence="2 3">GM2012</strain>
    </source>
</reference>
<dbReference type="InterPro" id="IPR036390">
    <property type="entry name" value="WH_DNA-bd_sf"/>
</dbReference>
<organism evidence="2 3">
    <name type="scientific">Tautonia sociabilis</name>
    <dbReference type="NCBI Taxonomy" id="2080755"/>
    <lineage>
        <taxon>Bacteria</taxon>
        <taxon>Pseudomonadati</taxon>
        <taxon>Planctomycetota</taxon>
        <taxon>Planctomycetia</taxon>
        <taxon>Isosphaerales</taxon>
        <taxon>Isosphaeraceae</taxon>
        <taxon>Tautonia</taxon>
    </lineage>
</organism>
<dbReference type="GO" id="GO:0006355">
    <property type="term" value="P:regulation of DNA-templated transcription"/>
    <property type="evidence" value="ECO:0007669"/>
    <property type="project" value="UniProtKB-ARBA"/>
</dbReference>
<name>A0A432MG48_9BACT</name>
<sequence length="143" mass="15861">MRRPLRVVPSGAVSPARRRVILPLDDHDSSVGGPGDAERPPAGPSKRAWTFLSTHAQVLLCVWRQPDALIRDIAEQVGISGRAVQLVLRDLEDEGYITSVRVGRRNRYQLHSDRRLRHPLVAQLEVSTLLSLLDARSPGDLPP</sequence>
<dbReference type="CDD" id="cd00090">
    <property type="entry name" value="HTH_ARSR"/>
    <property type="match status" value="1"/>
</dbReference>
<accession>A0A432MG48</accession>
<protein>
    <submittedName>
        <fullName evidence="2">Transcriptional regulator</fullName>
    </submittedName>
</protein>
<dbReference type="SUPFAM" id="SSF46785">
    <property type="entry name" value="Winged helix' DNA-binding domain"/>
    <property type="match status" value="1"/>
</dbReference>
<proteinExistence type="predicted"/>
<feature type="region of interest" description="Disordered" evidence="1">
    <location>
        <begin position="24"/>
        <end position="46"/>
    </location>
</feature>
<gene>
    <name evidence="2" type="ORF">TsocGM_18610</name>
</gene>
<dbReference type="Proteomes" id="UP000280296">
    <property type="component" value="Unassembled WGS sequence"/>
</dbReference>
<comment type="caution">
    <text evidence="2">The sequence shown here is derived from an EMBL/GenBank/DDBJ whole genome shotgun (WGS) entry which is preliminary data.</text>
</comment>
<dbReference type="EMBL" id="RYZH01000040">
    <property type="protein sequence ID" value="RUL85389.1"/>
    <property type="molecule type" value="Genomic_DNA"/>
</dbReference>
<evidence type="ECO:0000256" key="1">
    <source>
        <dbReference type="SAM" id="MobiDB-lite"/>
    </source>
</evidence>
<evidence type="ECO:0000313" key="3">
    <source>
        <dbReference type="Proteomes" id="UP000280296"/>
    </source>
</evidence>
<dbReference type="Gene3D" id="1.10.10.10">
    <property type="entry name" value="Winged helix-like DNA-binding domain superfamily/Winged helix DNA-binding domain"/>
    <property type="match status" value="1"/>
</dbReference>
<dbReference type="InterPro" id="IPR011991">
    <property type="entry name" value="ArsR-like_HTH"/>
</dbReference>
<evidence type="ECO:0000313" key="2">
    <source>
        <dbReference type="EMBL" id="RUL85389.1"/>
    </source>
</evidence>
<dbReference type="OrthoDB" id="371140at2"/>
<dbReference type="Pfam" id="PF13412">
    <property type="entry name" value="HTH_24"/>
    <property type="match status" value="1"/>
</dbReference>